<accession>A0AAU6W181</accession>
<evidence type="ECO:0000256" key="2">
    <source>
        <dbReference type="SAM" id="MobiDB-lite"/>
    </source>
</evidence>
<sequence>MTIENTNAAELSAITRMDEIVLEINASLDSIHTESVKVGLLLQEANTEFKEQGEKSQKFLDWAFENFSIKKAQAYKLMTVAEHFGTDERFKGVSMRVLYALATQADEDVLDKAAELAANGSLTTTTLNLLLNPAPLEPVKQKIDGDKKPGEDSLGNVPQVPANVEGEESGATPNGGVQASPTPDTSGLAANAVQALDAAQQEATELRKTILELTQQIKELTDKQTQFNKPSAPVLPQFKHKSPAVVLGISEDDAKSATKIKAAFRDLVKCGYGNGHEAFELLVAARDNLLNAE</sequence>
<name>A0AAU6W181_9CAUD</name>
<keyword evidence="1" id="KW-0175">Coiled coil</keyword>
<protein>
    <submittedName>
        <fullName evidence="3">Andolysin</fullName>
    </submittedName>
</protein>
<organism evidence="3">
    <name type="scientific">Pseudomonas phage Ulina01</name>
    <dbReference type="NCBI Taxonomy" id="3138549"/>
    <lineage>
        <taxon>Viruses</taxon>
        <taxon>Duplodnaviria</taxon>
        <taxon>Heunggongvirae</taxon>
        <taxon>Uroviricota</taxon>
        <taxon>Caudoviricetes</taxon>
        <taxon>Autographivirales</taxon>
        <taxon>Autosignataviridae</taxon>
        <taxon>Colwellvirinae</taxon>
        <taxon>Uliginvirus</taxon>
    </lineage>
</organism>
<gene>
    <name evidence="3" type="ORF">Ulina01_00005</name>
</gene>
<dbReference type="EMBL" id="PP179315">
    <property type="protein sequence ID" value="XAI69869.1"/>
    <property type="molecule type" value="Genomic_DNA"/>
</dbReference>
<feature type="region of interest" description="Disordered" evidence="2">
    <location>
        <begin position="140"/>
        <end position="187"/>
    </location>
</feature>
<feature type="compositionally biased region" description="Basic and acidic residues" evidence="2">
    <location>
        <begin position="140"/>
        <end position="151"/>
    </location>
</feature>
<feature type="compositionally biased region" description="Polar residues" evidence="2">
    <location>
        <begin position="171"/>
        <end position="185"/>
    </location>
</feature>
<evidence type="ECO:0000313" key="3">
    <source>
        <dbReference type="EMBL" id="XAI69869.1"/>
    </source>
</evidence>
<reference evidence="3" key="1">
    <citation type="journal article" date="2024" name="J. Gen. Virol.">
        <title>Novel phages of Pseudomonas syringae unveil numerous potential auxiliary metabolic genes.</title>
        <authorList>
            <person name="Feltin C."/>
            <person name="Garneau J.R."/>
            <person name="Morris C.E."/>
            <person name="Berard A."/>
            <person name="Torres-Barcelo C."/>
        </authorList>
    </citation>
    <scope>NUCLEOTIDE SEQUENCE</scope>
</reference>
<evidence type="ECO:0000256" key="1">
    <source>
        <dbReference type="SAM" id="Coils"/>
    </source>
</evidence>
<proteinExistence type="predicted"/>
<feature type="coiled-coil region" evidence="1">
    <location>
        <begin position="189"/>
        <end position="223"/>
    </location>
</feature>